<protein>
    <submittedName>
        <fullName evidence="1">Uncharacterized protein</fullName>
    </submittedName>
</protein>
<name>A0A8S5RDL1_9VIRU</name>
<reference evidence="1" key="1">
    <citation type="journal article" date="2021" name="Proc. Natl. Acad. Sci. U.S.A.">
        <title>A Catalog of Tens of Thousands of Viruses from Human Metagenomes Reveals Hidden Associations with Chronic Diseases.</title>
        <authorList>
            <person name="Tisza M.J."/>
            <person name="Buck C.B."/>
        </authorList>
    </citation>
    <scope>NUCLEOTIDE SEQUENCE</scope>
    <source>
        <strain evidence="1">Ctx9V1</strain>
    </source>
</reference>
<organism evidence="1">
    <name type="scientific">virus sp. ctx9V1</name>
    <dbReference type="NCBI Taxonomy" id="2828001"/>
    <lineage>
        <taxon>Viruses</taxon>
    </lineage>
</organism>
<accession>A0A8S5RDL1</accession>
<dbReference type="EMBL" id="BK059093">
    <property type="protein sequence ID" value="DAE29218.1"/>
    <property type="molecule type" value="Genomic_DNA"/>
</dbReference>
<proteinExistence type="predicted"/>
<sequence>MISGNTKDDMLMLILVMLLLLINLRALHTILWL</sequence>
<evidence type="ECO:0000313" key="1">
    <source>
        <dbReference type="EMBL" id="DAE29218.1"/>
    </source>
</evidence>